<evidence type="ECO:0000313" key="1">
    <source>
        <dbReference type="EMBL" id="OPH37760.1"/>
    </source>
</evidence>
<dbReference type="EMBL" id="MXAN01000033">
    <property type="protein sequence ID" value="OPH37760.1"/>
    <property type="molecule type" value="Genomic_DNA"/>
</dbReference>
<evidence type="ECO:0000313" key="2">
    <source>
        <dbReference type="Proteomes" id="UP000191025"/>
    </source>
</evidence>
<feature type="non-terminal residue" evidence="1">
    <location>
        <position position="158"/>
    </location>
</feature>
<name>A0A1V4GZ69_MORLA</name>
<gene>
    <name evidence="1" type="ORF">B5J94_05215</name>
</gene>
<sequence length="158" mass="15959">MITNLIKEAIETVGDTGGVIGNGININTLIGQVESGDVIGRIAAGASILTGMADTAHTIIDKSPKGKWAKGIGVLGGVAGAVLAYKDVQSMRDTYVKSGEINLGNALSFAGNALAVAAGSAMFFNPAGAAVIGALTLNKPQNHHTPPCSKTAHLNHQS</sequence>
<organism evidence="1 2">
    <name type="scientific">Moraxella lacunata</name>
    <dbReference type="NCBI Taxonomy" id="477"/>
    <lineage>
        <taxon>Bacteria</taxon>
        <taxon>Pseudomonadati</taxon>
        <taxon>Pseudomonadota</taxon>
        <taxon>Gammaproteobacteria</taxon>
        <taxon>Moraxellales</taxon>
        <taxon>Moraxellaceae</taxon>
        <taxon>Moraxella</taxon>
    </lineage>
</organism>
<dbReference type="RefSeq" id="WP_158081037.1">
    <property type="nucleotide sequence ID" value="NZ_MXAN01000033.1"/>
</dbReference>
<proteinExistence type="predicted"/>
<reference evidence="2" key="1">
    <citation type="submission" date="2017-03" db="EMBL/GenBank/DDBJ databases">
        <title>Draft genome sequence of Moraxella equi CCUG 4950T type strain.</title>
        <authorList>
            <person name="Salva-Serra F."/>
            <person name="Engstrom-Jakobsson H."/>
            <person name="Thorell K."/>
            <person name="Jaen-Luchoro D."/>
            <person name="Gonzales-Siles L."/>
            <person name="Karlsson R."/>
            <person name="Yazdan S."/>
            <person name="Boulund F."/>
            <person name="Johnning A."/>
            <person name="Engstrand L."/>
            <person name="Kristiansson E."/>
            <person name="Moore E."/>
        </authorList>
    </citation>
    <scope>NUCLEOTIDE SEQUENCE [LARGE SCALE GENOMIC DNA]</scope>
    <source>
        <strain evidence="2">CCUG 4441</strain>
    </source>
</reference>
<dbReference type="Proteomes" id="UP000191025">
    <property type="component" value="Unassembled WGS sequence"/>
</dbReference>
<dbReference type="AlphaFoldDB" id="A0A1V4GZ69"/>
<comment type="caution">
    <text evidence="1">The sequence shown here is derived from an EMBL/GenBank/DDBJ whole genome shotgun (WGS) entry which is preliminary data.</text>
</comment>
<accession>A0A1V4GZ69</accession>
<protein>
    <submittedName>
        <fullName evidence="1">Uncharacterized protein</fullName>
    </submittedName>
</protein>